<dbReference type="PANTHER" id="PTHR23188:SF12">
    <property type="entry name" value="RNA POLYMERASE II-ASSOCIATED FACTOR 1 HOMOLOG"/>
    <property type="match status" value="1"/>
</dbReference>
<evidence type="ECO:0000313" key="5">
    <source>
        <dbReference type="EMBL" id="TPX61633.1"/>
    </source>
</evidence>
<dbReference type="GO" id="GO:0016593">
    <property type="term" value="C:Cdc73/Paf1 complex"/>
    <property type="evidence" value="ECO:0007669"/>
    <property type="project" value="InterPro"/>
</dbReference>
<protein>
    <submittedName>
        <fullName evidence="5">Uncharacterized protein</fullName>
    </submittedName>
</protein>
<comment type="subcellular location">
    <subcellularLocation>
        <location evidence="1">Nucleus</location>
    </subcellularLocation>
</comment>
<feature type="region of interest" description="Disordered" evidence="4">
    <location>
        <begin position="377"/>
        <end position="417"/>
    </location>
</feature>
<sequence>MSKKEQKRYGGDWAFRYVYRNELPEYTSEPKLLAYPFPVDRHYRYKPGTGSVADKFLFEVCGRNVENGVPCAPLSMGFLADRFYRPDEKLVPQQLSPEDEELLAPPFEPEQGAVSAVPAAHSNVLFIKQGRINMAGDPRTYGQSSGPSRPKTIDPAHIPHTAAQKLALITNTFDTVKHYTVDNLKHPSGRPLKAVEIIPIFPDFSSAWSDPLALSVFDTDPLEKGLNVKQSDPGPDKQIALEEAILKPMKNPHNPHDEFMGYYTPTPDSVAKLAEKRKRQVDQPEDETQEEQELEYPLVRDFLYQKSDNNNKQLVWRVDTRNGGVFYKRVPTRFNFKRRRAKRQNEAEDTWDRPTLLEVTRRPLDADNLQRRRAILKEDLGIDNDGDSGESAGSKSSTRSSPLRDDGTRDEAVEMEL</sequence>
<comment type="similarity">
    <text evidence="2">Belongs to the PAF1 family.</text>
</comment>
<evidence type="ECO:0000256" key="2">
    <source>
        <dbReference type="ARBA" id="ARBA00007560"/>
    </source>
</evidence>
<proteinExistence type="inferred from homology"/>
<organism evidence="5 6">
    <name type="scientific">Powellomyces hirtus</name>
    <dbReference type="NCBI Taxonomy" id="109895"/>
    <lineage>
        <taxon>Eukaryota</taxon>
        <taxon>Fungi</taxon>
        <taxon>Fungi incertae sedis</taxon>
        <taxon>Chytridiomycota</taxon>
        <taxon>Chytridiomycota incertae sedis</taxon>
        <taxon>Chytridiomycetes</taxon>
        <taxon>Spizellomycetales</taxon>
        <taxon>Powellomycetaceae</taxon>
        <taxon>Powellomyces</taxon>
    </lineage>
</organism>
<reference evidence="5 6" key="1">
    <citation type="journal article" date="2019" name="Sci. Rep.">
        <title>Comparative genomics of chytrid fungi reveal insights into the obligate biotrophic and pathogenic lifestyle of Synchytrium endobioticum.</title>
        <authorList>
            <person name="van de Vossenberg B.T.L.H."/>
            <person name="Warris S."/>
            <person name="Nguyen H.D.T."/>
            <person name="van Gent-Pelzer M.P.E."/>
            <person name="Joly D.L."/>
            <person name="van de Geest H.C."/>
            <person name="Bonants P.J.M."/>
            <person name="Smith D.S."/>
            <person name="Levesque C.A."/>
            <person name="van der Lee T.A.J."/>
        </authorList>
    </citation>
    <scope>NUCLEOTIDE SEQUENCE [LARGE SCALE GENOMIC DNA]</scope>
    <source>
        <strain evidence="5 6">CBS 809.83</strain>
    </source>
</reference>
<gene>
    <name evidence="5" type="ORF">PhCBS80983_g00924</name>
</gene>
<feature type="compositionally biased region" description="Basic and acidic residues" evidence="4">
    <location>
        <begin position="402"/>
        <end position="417"/>
    </location>
</feature>
<evidence type="ECO:0000256" key="3">
    <source>
        <dbReference type="ARBA" id="ARBA00023242"/>
    </source>
</evidence>
<keyword evidence="6" id="KW-1185">Reference proteome</keyword>
<dbReference type="Pfam" id="PF03985">
    <property type="entry name" value="Paf1"/>
    <property type="match status" value="1"/>
</dbReference>
<keyword evidence="3" id="KW-0539">Nucleus</keyword>
<evidence type="ECO:0000256" key="4">
    <source>
        <dbReference type="SAM" id="MobiDB-lite"/>
    </source>
</evidence>
<dbReference type="STRING" id="109895.A0A507EC32"/>
<dbReference type="GO" id="GO:0000993">
    <property type="term" value="F:RNA polymerase II complex binding"/>
    <property type="evidence" value="ECO:0007669"/>
    <property type="project" value="TreeGrafter"/>
</dbReference>
<dbReference type="InterPro" id="IPR007133">
    <property type="entry name" value="RNA_pol_II-assoc_Paf1"/>
</dbReference>
<dbReference type="AlphaFoldDB" id="A0A507EC32"/>
<dbReference type="GO" id="GO:0006368">
    <property type="term" value="P:transcription elongation by RNA polymerase II"/>
    <property type="evidence" value="ECO:0007669"/>
    <property type="project" value="InterPro"/>
</dbReference>
<accession>A0A507EC32</accession>
<dbReference type="Proteomes" id="UP000318582">
    <property type="component" value="Unassembled WGS sequence"/>
</dbReference>
<name>A0A507EC32_9FUNG</name>
<evidence type="ECO:0000256" key="1">
    <source>
        <dbReference type="ARBA" id="ARBA00004123"/>
    </source>
</evidence>
<dbReference type="PANTHER" id="PTHR23188">
    <property type="entry name" value="RNA POLYMERASE II-ASSOCIATED FACTOR 1 HOMOLOG"/>
    <property type="match status" value="1"/>
</dbReference>
<evidence type="ECO:0000313" key="6">
    <source>
        <dbReference type="Proteomes" id="UP000318582"/>
    </source>
</evidence>
<comment type="caution">
    <text evidence="5">The sequence shown here is derived from an EMBL/GenBank/DDBJ whole genome shotgun (WGS) entry which is preliminary data.</text>
</comment>
<dbReference type="GO" id="GO:0003682">
    <property type="term" value="F:chromatin binding"/>
    <property type="evidence" value="ECO:0007669"/>
    <property type="project" value="TreeGrafter"/>
</dbReference>
<dbReference type="EMBL" id="QEAQ01000006">
    <property type="protein sequence ID" value="TPX61633.1"/>
    <property type="molecule type" value="Genomic_DNA"/>
</dbReference>
<feature type="compositionally biased region" description="Polar residues" evidence="4">
    <location>
        <begin position="391"/>
        <end position="401"/>
    </location>
</feature>